<evidence type="ECO:0000256" key="6">
    <source>
        <dbReference type="ARBA" id="ARBA00023136"/>
    </source>
</evidence>
<evidence type="ECO:0000256" key="4">
    <source>
        <dbReference type="ARBA" id="ARBA00022692"/>
    </source>
</evidence>
<accession>A0A1X3D3D6</accession>
<keyword evidence="6 7" id="KW-0472">Membrane</keyword>
<evidence type="ECO:0000256" key="3">
    <source>
        <dbReference type="ARBA" id="ARBA00022475"/>
    </source>
</evidence>
<dbReference type="OrthoDB" id="6653789at2"/>
<evidence type="ECO:0008006" key="10">
    <source>
        <dbReference type="Google" id="ProtNLM"/>
    </source>
</evidence>
<dbReference type="InterPro" id="IPR006726">
    <property type="entry name" value="PHBA_efflux_AaeB/fusaric-R"/>
</dbReference>
<keyword evidence="5 7" id="KW-1133">Transmembrane helix</keyword>
<dbReference type="Pfam" id="PF04632">
    <property type="entry name" value="FUSC"/>
    <property type="match status" value="1"/>
</dbReference>
<evidence type="ECO:0000256" key="7">
    <source>
        <dbReference type="SAM" id="Phobius"/>
    </source>
</evidence>
<name>A0A1X3D3D6_9NEIS</name>
<comment type="subcellular location">
    <subcellularLocation>
        <location evidence="1">Cell membrane</location>
        <topology evidence="1">Multi-pass membrane protein</topology>
    </subcellularLocation>
</comment>
<feature type="transmembrane region" description="Helical" evidence="7">
    <location>
        <begin position="154"/>
        <end position="171"/>
    </location>
</feature>
<dbReference type="PANTHER" id="PTHR30509:SF9">
    <property type="entry name" value="MULTIDRUG RESISTANCE PROTEIN MDTO"/>
    <property type="match status" value="1"/>
</dbReference>
<proteinExistence type="predicted"/>
<dbReference type="GO" id="GO:0005886">
    <property type="term" value="C:plasma membrane"/>
    <property type="evidence" value="ECO:0007669"/>
    <property type="project" value="UniProtKB-SubCell"/>
</dbReference>
<gene>
    <name evidence="8" type="ORF">BWD09_10505</name>
</gene>
<protein>
    <recommendedName>
        <fullName evidence="10">FUSC family protein</fullName>
    </recommendedName>
</protein>
<feature type="transmembrane region" description="Helical" evidence="7">
    <location>
        <begin position="51"/>
        <end position="70"/>
    </location>
</feature>
<reference evidence="9" key="1">
    <citation type="submission" date="2017-01" db="EMBL/GenBank/DDBJ databases">
        <authorList>
            <person name="Wolfgang W.J."/>
            <person name="Cole J."/>
            <person name="Wroblewski D."/>
            <person name="Mcginnis J."/>
            <person name="Musser K.A."/>
        </authorList>
    </citation>
    <scope>NUCLEOTIDE SEQUENCE [LARGE SCALE GENOMIC DNA]</scope>
    <source>
        <strain evidence="9">DSM 19151</strain>
    </source>
</reference>
<organism evidence="8 9">
    <name type="scientific">Neisseria dentiae</name>
    <dbReference type="NCBI Taxonomy" id="194197"/>
    <lineage>
        <taxon>Bacteria</taxon>
        <taxon>Pseudomonadati</taxon>
        <taxon>Pseudomonadota</taxon>
        <taxon>Betaproteobacteria</taxon>
        <taxon>Neisseriales</taxon>
        <taxon>Neisseriaceae</taxon>
        <taxon>Neisseria</taxon>
    </lineage>
</organism>
<dbReference type="GO" id="GO:0022857">
    <property type="term" value="F:transmembrane transporter activity"/>
    <property type="evidence" value="ECO:0007669"/>
    <property type="project" value="InterPro"/>
</dbReference>
<feature type="transmembrane region" description="Helical" evidence="7">
    <location>
        <begin position="77"/>
        <end position="96"/>
    </location>
</feature>
<evidence type="ECO:0000256" key="5">
    <source>
        <dbReference type="ARBA" id="ARBA00022989"/>
    </source>
</evidence>
<keyword evidence="9" id="KW-1185">Reference proteome</keyword>
<feature type="transmembrane region" description="Helical" evidence="7">
    <location>
        <begin position="102"/>
        <end position="120"/>
    </location>
</feature>
<comment type="caution">
    <text evidence="8">The sequence shown here is derived from an EMBL/GenBank/DDBJ whole genome shotgun (WGS) entry which is preliminary data.</text>
</comment>
<dbReference type="Proteomes" id="UP000193118">
    <property type="component" value="Unassembled WGS sequence"/>
</dbReference>
<keyword evidence="3" id="KW-1003">Cell membrane</keyword>
<evidence type="ECO:0000256" key="2">
    <source>
        <dbReference type="ARBA" id="ARBA00022448"/>
    </source>
</evidence>
<sequence length="406" mass="46094">MKTLLQQAAERWFNPYKRYRYSRLIHAVRLGLAVLCATLIARRFGLMHGEWISITVFVVLGMLQFQGAIYSKAVERMLGTLIGLAAGLLILWLNQNHLHDNAAFYLIIGVFSAVAGWLAVGKNGYIPMLAGLTMCMLAGGVHNGEWLHDSMMRALNVLLGAAIAVAAAKLMPLKSTLMWRFLLADNLTAASRVLAEIGNGEYMGRQRWRKNQKKIKQINNRLVRSRSHLTPTAQESRISLTMMETIQHTHRKIVSSTDLLLHAVLKLPRPDMSEEEEALLNRHFAALQHELHLTSHMLKGRYAHRIHISTAIDPQLRALSQRLPFEWQGFIWLSINIRIELANLVMMLVRTRQKWLEPKELRKLRKHLIDKGAHGQGYSEFNYFGTRQQAAGSTGSTTRRSNAVTE</sequence>
<dbReference type="PANTHER" id="PTHR30509">
    <property type="entry name" value="P-HYDROXYBENZOIC ACID EFFLUX PUMP SUBUNIT-RELATED"/>
    <property type="match status" value="1"/>
</dbReference>
<evidence type="ECO:0000313" key="9">
    <source>
        <dbReference type="Proteomes" id="UP000193118"/>
    </source>
</evidence>
<feature type="transmembrane region" description="Helical" evidence="7">
    <location>
        <begin position="21"/>
        <end position="45"/>
    </location>
</feature>
<evidence type="ECO:0000313" key="8">
    <source>
        <dbReference type="EMBL" id="OSI14449.1"/>
    </source>
</evidence>
<dbReference type="EMBL" id="MTBO01000035">
    <property type="protein sequence ID" value="OSI14449.1"/>
    <property type="molecule type" value="Genomic_DNA"/>
</dbReference>
<dbReference type="AlphaFoldDB" id="A0A1X3D3D6"/>
<evidence type="ECO:0000256" key="1">
    <source>
        <dbReference type="ARBA" id="ARBA00004651"/>
    </source>
</evidence>
<keyword evidence="4 7" id="KW-0812">Transmembrane</keyword>
<keyword evidence="2" id="KW-0813">Transport</keyword>
<dbReference type="STRING" id="194197.BWD09_10505"/>